<feature type="binding site" description="axial binding residue" evidence="4">
    <location>
        <position position="382"/>
    </location>
    <ligand>
        <name>heme b</name>
        <dbReference type="ChEBI" id="CHEBI:60344"/>
    </ligand>
    <ligandPart>
        <name>Fe</name>
        <dbReference type="ChEBI" id="CHEBI:18248"/>
    </ligandPart>
</feature>
<dbReference type="PANTHER" id="PTHR11475:SF4">
    <property type="entry name" value="CHORION PEROXIDASE"/>
    <property type="match status" value="1"/>
</dbReference>
<comment type="subcellular location">
    <subcellularLocation>
        <location evidence="1">Secreted</location>
    </subcellularLocation>
</comment>
<dbReference type="GO" id="GO:0046872">
    <property type="term" value="F:metal ion binding"/>
    <property type="evidence" value="ECO:0007669"/>
    <property type="project" value="UniProtKB-KW"/>
</dbReference>
<evidence type="ECO:0000256" key="6">
    <source>
        <dbReference type="SAM" id="SignalP"/>
    </source>
</evidence>
<keyword evidence="8" id="KW-1185">Reference proteome</keyword>
<dbReference type="AlphaFoldDB" id="A0A9N9FDL1"/>
<dbReference type="OrthoDB" id="823504at2759"/>
<keyword evidence="3" id="KW-0325">Glycoprotein</keyword>
<dbReference type="InterPro" id="IPR019791">
    <property type="entry name" value="Haem_peroxidase_animal"/>
</dbReference>
<dbReference type="Gene3D" id="1.10.640.10">
    <property type="entry name" value="Haem peroxidase domain superfamily, animal type"/>
    <property type="match status" value="1"/>
</dbReference>
<protein>
    <submittedName>
        <fullName evidence="7">14318_t:CDS:1</fullName>
    </submittedName>
</protein>
<dbReference type="InterPro" id="IPR037120">
    <property type="entry name" value="Haem_peroxidase_sf_animal"/>
</dbReference>
<dbReference type="Proteomes" id="UP000789759">
    <property type="component" value="Unassembled WGS sequence"/>
</dbReference>
<dbReference type="SUPFAM" id="SSF48113">
    <property type="entry name" value="Heme-dependent peroxidases"/>
    <property type="match status" value="1"/>
</dbReference>
<evidence type="ECO:0000256" key="1">
    <source>
        <dbReference type="ARBA" id="ARBA00004613"/>
    </source>
</evidence>
<dbReference type="GO" id="GO:0004601">
    <property type="term" value="F:peroxidase activity"/>
    <property type="evidence" value="ECO:0007669"/>
    <property type="project" value="InterPro"/>
</dbReference>
<dbReference type="PRINTS" id="PR00457">
    <property type="entry name" value="ANPEROXIDASE"/>
</dbReference>
<keyword evidence="4" id="KW-0479">Metal-binding</keyword>
<evidence type="ECO:0000256" key="4">
    <source>
        <dbReference type="PIRSR" id="PIRSR619791-2"/>
    </source>
</evidence>
<evidence type="ECO:0000256" key="5">
    <source>
        <dbReference type="SAM" id="MobiDB-lite"/>
    </source>
</evidence>
<keyword evidence="4" id="KW-0408">Iron</keyword>
<dbReference type="Pfam" id="PF03098">
    <property type="entry name" value="An_peroxidase"/>
    <property type="match status" value="1"/>
</dbReference>
<organism evidence="7 8">
    <name type="scientific">Cetraspora pellucida</name>
    <dbReference type="NCBI Taxonomy" id="1433469"/>
    <lineage>
        <taxon>Eukaryota</taxon>
        <taxon>Fungi</taxon>
        <taxon>Fungi incertae sedis</taxon>
        <taxon>Mucoromycota</taxon>
        <taxon>Glomeromycotina</taxon>
        <taxon>Glomeromycetes</taxon>
        <taxon>Diversisporales</taxon>
        <taxon>Gigasporaceae</taxon>
        <taxon>Cetraspora</taxon>
    </lineage>
</organism>
<dbReference type="GO" id="GO:0020037">
    <property type="term" value="F:heme binding"/>
    <property type="evidence" value="ECO:0007669"/>
    <property type="project" value="InterPro"/>
</dbReference>
<dbReference type="PROSITE" id="PS50292">
    <property type="entry name" value="PEROXIDASE_3"/>
    <property type="match status" value="1"/>
</dbReference>
<dbReference type="PANTHER" id="PTHR11475">
    <property type="entry name" value="OXIDASE/PEROXIDASE"/>
    <property type="match status" value="1"/>
</dbReference>
<feature type="signal peptide" evidence="6">
    <location>
        <begin position="1"/>
        <end position="29"/>
    </location>
</feature>
<gene>
    <name evidence="7" type="ORF">CPELLU_LOCUS3602</name>
</gene>
<dbReference type="GO" id="GO:0006979">
    <property type="term" value="P:response to oxidative stress"/>
    <property type="evidence" value="ECO:0007669"/>
    <property type="project" value="InterPro"/>
</dbReference>
<dbReference type="EMBL" id="CAJVQA010001777">
    <property type="protein sequence ID" value="CAG8525679.1"/>
    <property type="molecule type" value="Genomic_DNA"/>
</dbReference>
<sequence length="653" mass="73060">MVIREKHSFPSLLLICLFIYTIQPLIVHAQQSYGSDAPNSLPNVPEKWTCNGTDLDIRTYDGTCNNLENSNWGTQNRVYDRGNFTAFYKDNFTGEPAIKIDARMISNMLCDSGQEPVFSGSPLTDDILSSTRKSVFEIFFGQFINHDLEDAALQNTPKTAIGNITDDKVFNNTARSLFNPSQAPFMTLSLSWGRVLNSTLYPVNFANSYLDLSVIYGKDNDTARKLRTLKDGKLITEDFIGNGGAYNTELNNVSIKNFAPASGKVGLFPHLLPPEIKTDDGLVSGDLRCSENIQLCTIHTLWIREHNYWAETIAREKPELKDDEAIFQYARKIVIGEYQHVIFEEFLPAALGFKMPPYSGYDPTRYADTSTHFAGVAFRYGHSNIRPYDLIDGCTGEPFDPHPNFKFPDSHLHRLYFMGKSVRIPTPTPGLNYTDGLLDYTPVRILTLASGSSGSGVDNLIVSMLRGTAAEFGLTFSSSLRNMPGVNDLAAIDIARGRLLGLPDYDTFRAVYHPAGSVYNNQSCIRSDAQDSVNCFNVITNNMTIATKLQKIYGKVNKIDAIIGMFAESKGQTTPLPPTITAIIKEEFLRKRSTDRFWYEGSKYTNDEIELIKQATMRDIIMRNTEVQDIQVNPFKSPGSRDDLASIKDCESE</sequence>
<keyword evidence="4" id="KW-0349">Heme</keyword>
<feature type="compositionally biased region" description="Basic and acidic residues" evidence="5">
    <location>
        <begin position="639"/>
        <end position="653"/>
    </location>
</feature>
<evidence type="ECO:0000256" key="2">
    <source>
        <dbReference type="ARBA" id="ARBA00022525"/>
    </source>
</evidence>
<accession>A0A9N9FDL1</accession>
<name>A0A9N9FDL1_9GLOM</name>
<dbReference type="InterPro" id="IPR010255">
    <property type="entry name" value="Haem_peroxidase_sf"/>
</dbReference>
<evidence type="ECO:0000313" key="8">
    <source>
        <dbReference type="Proteomes" id="UP000789759"/>
    </source>
</evidence>
<feature type="region of interest" description="Disordered" evidence="5">
    <location>
        <begin position="632"/>
        <end position="653"/>
    </location>
</feature>
<evidence type="ECO:0000256" key="3">
    <source>
        <dbReference type="ARBA" id="ARBA00023180"/>
    </source>
</evidence>
<keyword evidence="2" id="KW-0964">Secreted</keyword>
<comment type="caution">
    <text evidence="7">The sequence shown here is derived from an EMBL/GenBank/DDBJ whole genome shotgun (WGS) entry which is preliminary data.</text>
</comment>
<proteinExistence type="predicted"/>
<evidence type="ECO:0000313" key="7">
    <source>
        <dbReference type="EMBL" id="CAG8525679.1"/>
    </source>
</evidence>
<dbReference type="GO" id="GO:0005576">
    <property type="term" value="C:extracellular region"/>
    <property type="evidence" value="ECO:0007669"/>
    <property type="project" value="UniProtKB-SubCell"/>
</dbReference>
<feature type="chain" id="PRO_5040106917" evidence="6">
    <location>
        <begin position="30"/>
        <end position="653"/>
    </location>
</feature>
<reference evidence="7" key="1">
    <citation type="submission" date="2021-06" db="EMBL/GenBank/DDBJ databases">
        <authorList>
            <person name="Kallberg Y."/>
            <person name="Tangrot J."/>
            <person name="Rosling A."/>
        </authorList>
    </citation>
    <scope>NUCLEOTIDE SEQUENCE</scope>
    <source>
        <strain evidence="7">FL966</strain>
    </source>
</reference>
<keyword evidence="6" id="KW-0732">Signal</keyword>